<keyword evidence="2" id="KW-0812">Transmembrane</keyword>
<reference evidence="3 4" key="1">
    <citation type="journal article" date="2025" name="Microbiol. Resour. Announc.">
        <title>Draft genome sequences for Neonectria magnoliae and Neonectria punicea, canker pathogens of Liriodendron tulipifera and Acer saccharum in West Virginia.</title>
        <authorList>
            <person name="Petronek H.M."/>
            <person name="Kasson M.T."/>
            <person name="Metheny A.M."/>
            <person name="Stauder C.M."/>
            <person name="Lovett B."/>
            <person name="Lynch S.C."/>
            <person name="Garnas J.R."/>
            <person name="Kasson L.R."/>
            <person name="Stajich J.E."/>
        </authorList>
    </citation>
    <scope>NUCLEOTIDE SEQUENCE [LARGE SCALE GENOMIC DNA]</scope>
    <source>
        <strain evidence="3 4">NRRL 64653</strain>
    </source>
</reference>
<evidence type="ECO:0000256" key="1">
    <source>
        <dbReference type="SAM" id="MobiDB-lite"/>
    </source>
</evidence>
<evidence type="ECO:0000313" key="3">
    <source>
        <dbReference type="EMBL" id="KAK7415733.1"/>
    </source>
</evidence>
<feature type="transmembrane region" description="Helical" evidence="2">
    <location>
        <begin position="604"/>
        <end position="627"/>
    </location>
</feature>
<evidence type="ECO:0000256" key="2">
    <source>
        <dbReference type="SAM" id="Phobius"/>
    </source>
</evidence>
<feature type="region of interest" description="Disordered" evidence="1">
    <location>
        <begin position="1"/>
        <end position="36"/>
    </location>
</feature>
<dbReference type="Proteomes" id="UP001498476">
    <property type="component" value="Unassembled WGS sequence"/>
</dbReference>
<feature type="transmembrane region" description="Helical" evidence="2">
    <location>
        <begin position="100"/>
        <end position="124"/>
    </location>
</feature>
<accession>A0ABR1H3N9</accession>
<feature type="compositionally biased region" description="Basic and acidic residues" evidence="1">
    <location>
        <begin position="1"/>
        <end position="18"/>
    </location>
</feature>
<organism evidence="3 4">
    <name type="scientific">Neonectria punicea</name>
    <dbReference type="NCBI Taxonomy" id="979145"/>
    <lineage>
        <taxon>Eukaryota</taxon>
        <taxon>Fungi</taxon>
        <taxon>Dikarya</taxon>
        <taxon>Ascomycota</taxon>
        <taxon>Pezizomycotina</taxon>
        <taxon>Sordariomycetes</taxon>
        <taxon>Hypocreomycetidae</taxon>
        <taxon>Hypocreales</taxon>
        <taxon>Nectriaceae</taxon>
        <taxon>Neonectria</taxon>
    </lineage>
</organism>
<dbReference type="EMBL" id="JAZAVJ010000078">
    <property type="protein sequence ID" value="KAK7415733.1"/>
    <property type="molecule type" value="Genomic_DNA"/>
</dbReference>
<comment type="caution">
    <text evidence="3">The sequence shown here is derived from an EMBL/GenBank/DDBJ whole genome shotgun (WGS) entry which is preliminary data.</text>
</comment>
<protein>
    <submittedName>
        <fullName evidence="3">Uncharacterized protein</fullName>
    </submittedName>
</protein>
<feature type="transmembrane region" description="Helical" evidence="2">
    <location>
        <begin position="46"/>
        <end position="68"/>
    </location>
</feature>
<name>A0ABR1H3N9_9HYPO</name>
<feature type="transmembrane region" description="Helical" evidence="2">
    <location>
        <begin position="166"/>
        <end position="184"/>
    </location>
</feature>
<sequence>MGPEDHELRSIDTLRDGMPDPNPPTPRHGLVKEGDGEGVRHRKRAACLLIFYLPFLLLPWIFTAVMMFRPINFPAYIDPDGTVTPRHLAALERWQKATRILGTIAATLGLPIVSALLAYGAVVYTQRRKPGHDLNALQMFTLADRAWMDFPGMWKAAWSPVRTSTVFLYLAAGLIFITAIQPPLQSILIQNETKLIMTCQGHRDMPDSYFSSDAECLADGINGVIVAHDPGPQGLASCPQVLVIQKTLEKILDVSRYDPQTYLWPGAGRRLWGGGEASESKNNFEKVYRTLVYAEGIPDFFVSSVSNGSSIGVYRQHAVRMDTKVKCTNVSASSFPKNCRGKAPFETQLSIPDLKIDVCVEGDSEATPWELNRDKQEHSERLWLNVSGNFDTAISLPNRQYTQKCESTSRRGWFELPSYHNDYIAGPLLDVWPSQEELKRDFNDYRITYENADVYPSNKVAETGDAPTPGPLMTAVMAMFGDTSAFHSVATANRNMYNETLRNICEQILLPFSRYEFTRFDGIARACVYYDRSDSSPGIQTVLGKYFARFSDGIYLAMALEVAAYFANEAVITTTATDYASYGGRPIYSSPGTRITKPKKSIPGLVIISLLIFLQAAGLLALVVFVYSAPTWTRDLDADALTQMGAQMKDLGEPRPELRHVSGLVGVAETHHSDDASSMRTAVVETVRLVLGGEGIISSGTVKTLKVEEATRQRAARRAALLEAQRNARA</sequence>
<keyword evidence="2" id="KW-0472">Membrane</keyword>
<gene>
    <name evidence="3" type="ORF">QQX98_005646</name>
</gene>
<evidence type="ECO:0000313" key="4">
    <source>
        <dbReference type="Proteomes" id="UP001498476"/>
    </source>
</evidence>
<keyword evidence="2" id="KW-1133">Transmembrane helix</keyword>
<keyword evidence="4" id="KW-1185">Reference proteome</keyword>
<proteinExistence type="predicted"/>